<organism evidence="6 7">
    <name type="scientific">Stieleria neptunia</name>
    <dbReference type="NCBI Taxonomy" id="2527979"/>
    <lineage>
        <taxon>Bacteria</taxon>
        <taxon>Pseudomonadati</taxon>
        <taxon>Planctomycetota</taxon>
        <taxon>Planctomycetia</taxon>
        <taxon>Pirellulales</taxon>
        <taxon>Pirellulaceae</taxon>
        <taxon>Stieleria</taxon>
    </lineage>
</organism>
<evidence type="ECO:0000256" key="2">
    <source>
        <dbReference type="ARBA" id="ARBA00022801"/>
    </source>
</evidence>
<comment type="similarity">
    <text evidence="1">Belongs to the sulfatase family.</text>
</comment>
<protein>
    <submittedName>
        <fullName evidence="6">Arylsulfatase</fullName>
        <ecNumber evidence="6">3.1.6.1</ecNumber>
    </submittedName>
</protein>
<dbReference type="EC" id="3.1.6.1" evidence="6"/>
<gene>
    <name evidence="6" type="primary">atsA_77</name>
    <name evidence="6" type="ORF">Enr13x_70740</name>
</gene>
<dbReference type="PANTHER" id="PTHR43108:SF6">
    <property type="entry name" value="N-SULPHOGLUCOSAMINE SULPHOHYDROLASE"/>
    <property type="match status" value="1"/>
</dbReference>
<sequence precursor="true">MIASPPNSFPRWRSFLALVFSFCAAIGVNAAASAAESDRPNIVFIFTDDHCTQALSAYDPTRITTPNMDRIAREGMRFDRCYVTNGICGPSRAVIQTGKYSHLNGFIRNGNRFNGDQQTFPKLLRAAGYQTAVIGKWHLATTPQGYDYYDVLKGQGPYYNPPMITEGDDGQPVTRPHTGYTTEIITDKTLAWLKQDRDPDKPFMVMYQHKAPHRNWRPAPKYLTWLDDVTIPEPETLWDDYQGRTQSASRQTMTIKTHLNANDLKLSGYGNMNDQQKIAWDAAYGPKNEAFEAAKDSMTEEEIIKWKYQRYVKDYLRCVKSVDDGIGQVLDYLDESGLADNTIVIYSSDQGWYLGEHGWFDKRWMYEESLRTPLLARWPGKIAPGSTNNDITSNLDFAETFLDLAGVDVPSDMQGRSLVPLLKGNTPDDWRQVFYYHYYENPGAHNVARHYGVTNGRHKLIHYYALEGKKIDDWELFDLKADPNELQSVYGSTDYAGVQKRLMKQLAAARDQFGVPEDSDPGTVRNRQRRNQAAKKNKQ</sequence>
<evidence type="ECO:0000313" key="7">
    <source>
        <dbReference type="Proteomes" id="UP000319004"/>
    </source>
</evidence>
<dbReference type="RefSeq" id="WP_145391254.1">
    <property type="nucleotide sequence ID" value="NZ_CP037423.1"/>
</dbReference>
<dbReference type="InterPro" id="IPR017850">
    <property type="entry name" value="Alkaline_phosphatase_core_sf"/>
</dbReference>
<dbReference type="EMBL" id="CP037423">
    <property type="protein sequence ID" value="QDV47165.1"/>
    <property type="molecule type" value="Genomic_DNA"/>
</dbReference>
<dbReference type="GO" id="GO:0004065">
    <property type="term" value="F:arylsulfatase activity"/>
    <property type="evidence" value="ECO:0007669"/>
    <property type="project" value="UniProtKB-EC"/>
</dbReference>
<evidence type="ECO:0000256" key="4">
    <source>
        <dbReference type="SAM" id="SignalP"/>
    </source>
</evidence>
<dbReference type="InterPro" id="IPR024607">
    <property type="entry name" value="Sulfatase_CS"/>
</dbReference>
<dbReference type="Gene3D" id="3.40.720.10">
    <property type="entry name" value="Alkaline Phosphatase, subunit A"/>
    <property type="match status" value="1"/>
</dbReference>
<dbReference type="CDD" id="cd16031">
    <property type="entry name" value="G6S_like"/>
    <property type="match status" value="1"/>
</dbReference>
<dbReference type="InterPro" id="IPR032506">
    <property type="entry name" value="SGSH_C"/>
</dbReference>
<feature type="signal peptide" evidence="4">
    <location>
        <begin position="1"/>
        <end position="30"/>
    </location>
</feature>
<dbReference type="KEGG" id="snep:Enr13x_70740"/>
<dbReference type="OrthoDB" id="237120at2"/>
<dbReference type="Pfam" id="PF16347">
    <property type="entry name" value="SGSH_C"/>
    <property type="match status" value="1"/>
</dbReference>
<dbReference type="SUPFAM" id="SSF53649">
    <property type="entry name" value="Alkaline phosphatase-like"/>
    <property type="match status" value="1"/>
</dbReference>
<dbReference type="PANTHER" id="PTHR43108">
    <property type="entry name" value="N-ACETYLGLUCOSAMINE-6-SULFATASE FAMILY MEMBER"/>
    <property type="match status" value="1"/>
</dbReference>
<reference evidence="6 7" key="1">
    <citation type="submission" date="2019-03" db="EMBL/GenBank/DDBJ databases">
        <title>Deep-cultivation of Planctomycetes and their phenomic and genomic characterization uncovers novel biology.</title>
        <authorList>
            <person name="Wiegand S."/>
            <person name="Jogler M."/>
            <person name="Boedeker C."/>
            <person name="Pinto D."/>
            <person name="Vollmers J."/>
            <person name="Rivas-Marin E."/>
            <person name="Kohn T."/>
            <person name="Peeters S.H."/>
            <person name="Heuer A."/>
            <person name="Rast P."/>
            <person name="Oberbeckmann S."/>
            <person name="Bunk B."/>
            <person name="Jeske O."/>
            <person name="Meyerdierks A."/>
            <person name="Storesund J.E."/>
            <person name="Kallscheuer N."/>
            <person name="Luecker S."/>
            <person name="Lage O.M."/>
            <person name="Pohl T."/>
            <person name="Merkel B.J."/>
            <person name="Hornburger P."/>
            <person name="Mueller R.-W."/>
            <person name="Bruemmer F."/>
            <person name="Labrenz M."/>
            <person name="Spormann A.M."/>
            <person name="Op den Camp H."/>
            <person name="Overmann J."/>
            <person name="Amann R."/>
            <person name="Jetten M.S.M."/>
            <person name="Mascher T."/>
            <person name="Medema M.H."/>
            <person name="Devos D.P."/>
            <person name="Kaster A.-K."/>
            <person name="Ovreas L."/>
            <person name="Rohde M."/>
            <person name="Galperin M.Y."/>
            <person name="Jogler C."/>
        </authorList>
    </citation>
    <scope>NUCLEOTIDE SEQUENCE [LARGE SCALE GENOMIC DNA]</scope>
    <source>
        <strain evidence="6 7">Enr13</strain>
    </source>
</reference>
<feature type="compositionally biased region" description="Basic residues" evidence="3">
    <location>
        <begin position="526"/>
        <end position="539"/>
    </location>
</feature>
<dbReference type="AlphaFoldDB" id="A0A518I234"/>
<name>A0A518I234_9BACT</name>
<accession>A0A518I234</accession>
<evidence type="ECO:0000313" key="6">
    <source>
        <dbReference type="EMBL" id="QDV47165.1"/>
    </source>
</evidence>
<feature type="region of interest" description="Disordered" evidence="3">
    <location>
        <begin position="512"/>
        <end position="539"/>
    </location>
</feature>
<evidence type="ECO:0000259" key="5">
    <source>
        <dbReference type="Pfam" id="PF16347"/>
    </source>
</evidence>
<evidence type="ECO:0000256" key="3">
    <source>
        <dbReference type="SAM" id="MobiDB-lite"/>
    </source>
</evidence>
<feature type="domain" description="N-sulphoglucosamine sulphohydrolase C-terminal" evidence="5">
    <location>
        <begin position="355"/>
        <end position="511"/>
    </location>
</feature>
<dbReference type="Proteomes" id="UP000319004">
    <property type="component" value="Chromosome"/>
</dbReference>
<keyword evidence="4" id="KW-0732">Signal</keyword>
<feature type="chain" id="PRO_5021718373" evidence="4">
    <location>
        <begin position="31"/>
        <end position="539"/>
    </location>
</feature>
<keyword evidence="2 6" id="KW-0378">Hydrolase</keyword>
<proteinExistence type="inferred from homology"/>
<keyword evidence="7" id="KW-1185">Reference proteome</keyword>
<evidence type="ECO:0000256" key="1">
    <source>
        <dbReference type="ARBA" id="ARBA00008779"/>
    </source>
</evidence>
<dbReference type="PROSITE" id="PS00149">
    <property type="entry name" value="SULFATASE_2"/>
    <property type="match status" value="1"/>
</dbReference>